<dbReference type="PANTHER" id="PTHR43685:SF11">
    <property type="entry name" value="GLYCOSYLTRANSFERASE TAGX-RELATED"/>
    <property type="match status" value="1"/>
</dbReference>
<accession>A0A3M8BXL1</accession>
<dbReference type="InterPro" id="IPR029044">
    <property type="entry name" value="Nucleotide-diphossugar_trans"/>
</dbReference>
<dbReference type="CDD" id="cd06433">
    <property type="entry name" value="GT_2_WfgS_like"/>
    <property type="match status" value="1"/>
</dbReference>
<reference evidence="3 4" key="1">
    <citation type="submission" date="2018-10" db="EMBL/GenBank/DDBJ databases">
        <title>Phylogenomics of Brevibacillus.</title>
        <authorList>
            <person name="Dunlap C."/>
        </authorList>
    </citation>
    <scope>NUCLEOTIDE SEQUENCE [LARGE SCALE GENOMIC DNA]</scope>
    <source>
        <strain evidence="3 4">JCM 12215</strain>
    </source>
</reference>
<feature type="domain" description="Glycosyltransferase 2-like" evidence="2">
    <location>
        <begin position="10"/>
        <end position="168"/>
    </location>
</feature>
<keyword evidence="3" id="KW-0808">Transferase</keyword>
<dbReference type="GO" id="GO:0016740">
    <property type="term" value="F:transferase activity"/>
    <property type="evidence" value="ECO:0007669"/>
    <property type="project" value="UniProtKB-KW"/>
</dbReference>
<dbReference type="EMBL" id="RHHR01000047">
    <property type="protein sequence ID" value="RNB68079.1"/>
    <property type="molecule type" value="Genomic_DNA"/>
</dbReference>
<proteinExistence type="inferred from homology"/>
<keyword evidence="4" id="KW-1185">Reference proteome</keyword>
<dbReference type="AlphaFoldDB" id="A0A3M8BXL1"/>
<comment type="similarity">
    <text evidence="1">Belongs to the glycosyltransferase 2 family.</text>
</comment>
<comment type="caution">
    <text evidence="3">The sequence shown here is derived from an EMBL/GenBank/DDBJ whole genome shotgun (WGS) entry which is preliminary data.</text>
</comment>
<sequence length="393" mass="43728">MSNSPFPLVTIITPSFNQGKFIQETIDSVLQQDYRHIEHIVVDGGSTDNTLSILQRNAQADSRLRYISEPDRGQSHAINKGLAMAQGEIIGWLNSDDTYLPGAIRKAVEALRLHPEWGMVHGHCHVTNEVNSIISPFPTEKADAQKLYNTCCICQPAAFIRRHVFEQMGGVDENLHFCMDYELWMRVAKQHIIGNIPEYVANARLHGDCKSATKWQSVGIPEVLKSLAKHYGSIPFSWVAYASQYQGQGVYTLINKLKTASAHQLPRVVTMNRSLDLWVPPIFRVQIASEPHTPAQLFVIKGRLPAPPDQKSPLTLTALINGHPYKAFPIDQASFQLQIPLDPTKASNVVDIAASRMLSPAALRLGTMQTAGFMAEEVIPLSREEAIVFRAFS</sequence>
<organism evidence="3 4">
    <name type="scientific">Brevibacillus invocatus</name>
    <dbReference type="NCBI Taxonomy" id="173959"/>
    <lineage>
        <taxon>Bacteria</taxon>
        <taxon>Bacillati</taxon>
        <taxon>Bacillota</taxon>
        <taxon>Bacilli</taxon>
        <taxon>Bacillales</taxon>
        <taxon>Paenibacillaceae</taxon>
        <taxon>Brevibacillus</taxon>
    </lineage>
</organism>
<dbReference type="Gene3D" id="3.90.550.10">
    <property type="entry name" value="Spore Coat Polysaccharide Biosynthesis Protein SpsA, Chain A"/>
    <property type="match status" value="1"/>
</dbReference>
<evidence type="ECO:0000313" key="3">
    <source>
        <dbReference type="EMBL" id="RNB68079.1"/>
    </source>
</evidence>
<evidence type="ECO:0000259" key="2">
    <source>
        <dbReference type="Pfam" id="PF00535"/>
    </source>
</evidence>
<dbReference type="OrthoDB" id="9785185at2"/>
<name>A0A3M8BXL1_9BACL</name>
<dbReference type="InterPro" id="IPR001173">
    <property type="entry name" value="Glyco_trans_2-like"/>
</dbReference>
<dbReference type="PANTHER" id="PTHR43685">
    <property type="entry name" value="GLYCOSYLTRANSFERASE"/>
    <property type="match status" value="1"/>
</dbReference>
<evidence type="ECO:0000256" key="1">
    <source>
        <dbReference type="ARBA" id="ARBA00006739"/>
    </source>
</evidence>
<dbReference type="SUPFAM" id="SSF53448">
    <property type="entry name" value="Nucleotide-diphospho-sugar transferases"/>
    <property type="match status" value="1"/>
</dbReference>
<gene>
    <name evidence="3" type="ORF">EDM52_21520</name>
</gene>
<dbReference type="Proteomes" id="UP000282028">
    <property type="component" value="Unassembled WGS sequence"/>
</dbReference>
<dbReference type="Pfam" id="PF00535">
    <property type="entry name" value="Glycos_transf_2"/>
    <property type="match status" value="1"/>
</dbReference>
<protein>
    <submittedName>
        <fullName evidence="3">Glycosyltransferase</fullName>
    </submittedName>
</protein>
<dbReference type="InterPro" id="IPR050834">
    <property type="entry name" value="Glycosyltransf_2"/>
</dbReference>
<evidence type="ECO:0000313" key="4">
    <source>
        <dbReference type="Proteomes" id="UP000282028"/>
    </source>
</evidence>